<keyword evidence="3" id="KW-1185">Reference proteome</keyword>
<accession>A0A016WM45</accession>
<dbReference type="AlphaFoldDB" id="A0A016WM45"/>
<comment type="caution">
    <text evidence="2">The sequence shown here is derived from an EMBL/GenBank/DDBJ whole genome shotgun (WGS) entry which is preliminary data.</text>
</comment>
<dbReference type="PANTHER" id="PTHR47510:SF3">
    <property type="entry name" value="ENDO_EXONUCLEASE_PHOSPHATASE DOMAIN-CONTAINING PROTEIN"/>
    <property type="match status" value="1"/>
</dbReference>
<dbReference type="Pfam" id="PF00078">
    <property type="entry name" value="RVT_1"/>
    <property type="match status" value="1"/>
</dbReference>
<dbReference type="InterPro" id="IPR043502">
    <property type="entry name" value="DNA/RNA_pol_sf"/>
</dbReference>
<dbReference type="STRING" id="53326.A0A016WM45"/>
<sequence length="207" mass="24388">MYADIPSRWKHSYVVAVPKRTPHDKPENYRPISLTSPFARIFEKIVKKRITDHLEEYSILPKEQHGFVKNKSTETHMLECLNDWTLAIEKGEGVDIVYFDFAKAFDRVSHSKLLRKTRVKGAHKCMDLEDGARAAMLRYSGNEGPSNIVLALESREKYGRRKRLSRTYRADITLSKLKFYSKFFGYNYKMLRWEEFNVPREPFAVRC</sequence>
<feature type="domain" description="Reverse transcriptase" evidence="1">
    <location>
        <begin position="1"/>
        <end position="207"/>
    </location>
</feature>
<evidence type="ECO:0000259" key="1">
    <source>
        <dbReference type="PROSITE" id="PS50878"/>
    </source>
</evidence>
<proteinExistence type="predicted"/>
<dbReference type="InterPro" id="IPR000477">
    <property type="entry name" value="RT_dom"/>
</dbReference>
<organism evidence="2 3">
    <name type="scientific">Ancylostoma ceylanicum</name>
    <dbReference type="NCBI Taxonomy" id="53326"/>
    <lineage>
        <taxon>Eukaryota</taxon>
        <taxon>Metazoa</taxon>
        <taxon>Ecdysozoa</taxon>
        <taxon>Nematoda</taxon>
        <taxon>Chromadorea</taxon>
        <taxon>Rhabditida</taxon>
        <taxon>Rhabditina</taxon>
        <taxon>Rhabditomorpha</taxon>
        <taxon>Strongyloidea</taxon>
        <taxon>Ancylostomatidae</taxon>
        <taxon>Ancylostomatinae</taxon>
        <taxon>Ancylostoma</taxon>
    </lineage>
</organism>
<gene>
    <name evidence="2" type="primary">Acey_s0600.g498</name>
    <name evidence="2" type="ORF">Y032_0600g498</name>
</gene>
<dbReference type="OrthoDB" id="410104at2759"/>
<reference evidence="3" key="1">
    <citation type="journal article" date="2015" name="Nat. Genet.">
        <title>The genome and transcriptome of the zoonotic hookworm Ancylostoma ceylanicum identify infection-specific gene families.</title>
        <authorList>
            <person name="Schwarz E.M."/>
            <person name="Hu Y."/>
            <person name="Antoshechkin I."/>
            <person name="Miller M.M."/>
            <person name="Sternberg P.W."/>
            <person name="Aroian R.V."/>
        </authorList>
    </citation>
    <scope>NUCLEOTIDE SEQUENCE</scope>
    <source>
        <strain evidence="3">HY135</strain>
    </source>
</reference>
<name>A0A016WM45_9BILA</name>
<dbReference type="PROSITE" id="PS50878">
    <property type="entry name" value="RT_POL"/>
    <property type="match status" value="1"/>
</dbReference>
<protein>
    <recommendedName>
        <fullName evidence="1">Reverse transcriptase domain-containing protein</fullName>
    </recommendedName>
</protein>
<dbReference type="SUPFAM" id="SSF56672">
    <property type="entry name" value="DNA/RNA polymerases"/>
    <property type="match status" value="1"/>
</dbReference>
<evidence type="ECO:0000313" key="2">
    <source>
        <dbReference type="EMBL" id="EYC40730.1"/>
    </source>
</evidence>
<dbReference type="PANTHER" id="PTHR47510">
    <property type="entry name" value="REVERSE TRANSCRIPTASE DOMAIN-CONTAINING PROTEIN"/>
    <property type="match status" value="1"/>
</dbReference>
<dbReference type="CDD" id="cd01650">
    <property type="entry name" value="RT_nLTR_like"/>
    <property type="match status" value="1"/>
</dbReference>
<dbReference type="EMBL" id="JARK01000200">
    <property type="protein sequence ID" value="EYC40730.1"/>
    <property type="molecule type" value="Genomic_DNA"/>
</dbReference>
<dbReference type="Proteomes" id="UP000024635">
    <property type="component" value="Unassembled WGS sequence"/>
</dbReference>
<evidence type="ECO:0000313" key="3">
    <source>
        <dbReference type="Proteomes" id="UP000024635"/>
    </source>
</evidence>